<proteinExistence type="predicted"/>
<evidence type="ECO:0000313" key="1">
    <source>
        <dbReference type="EMBL" id="MBK1870219.1"/>
    </source>
</evidence>
<name>A0ACC5RC60_9HYPH</name>
<reference evidence="1" key="1">
    <citation type="submission" date="2021-01" db="EMBL/GenBank/DDBJ databases">
        <authorList>
            <person name="Sun Q."/>
        </authorList>
    </citation>
    <scope>NUCLEOTIDE SEQUENCE</scope>
    <source>
        <strain evidence="1">YIM B02566</strain>
    </source>
</reference>
<comment type="caution">
    <text evidence="1">The sequence shown here is derived from an EMBL/GenBank/DDBJ whole genome shotgun (WGS) entry which is preliminary data.</text>
</comment>
<gene>
    <name evidence="1" type="primary">speB</name>
    <name evidence="1" type="ORF">JHL16_27905</name>
</gene>
<keyword evidence="1" id="KW-0378">Hydrolase</keyword>
<dbReference type="EC" id="3.5.3.11" evidence="1"/>
<accession>A0ACC5RC60</accession>
<keyword evidence="2" id="KW-1185">Reference proteome</keyword>
<sequence>MGNTSTVTFNENAFAGLLHAGTHGTFMRLPAIAADAKKLKDAKISAAFLGFPWDAMCISRTGTNYGPRAIREASDQFSFYNASTGMDLTQHYRFADCGDVPVVPGAAVTTMDRAQAMVSQILQSGAMPVTIGGDHSITIACVRAFAKAYKKPGLVLVDTHFDTALDVGGETLSHCCPITRAVDAGFDPKRIAIVGTGGWMNPKSELAYIKKQGITLFTIEDIWAQGAKTIAKKAAAVASKGADGVYLTYDIDAIDAAYAPGTGVPTPGGMSSREALTMAYELGRMGIAGFDLVEVSPSWDHDGITSRLAVRLILEALAGNANSKKFKK</sequence>
<evidence type="ECO:0000313" key="2">
    <source>
        <dbReference type="Proteomes" id="UP000616151"/>
    </source>
</evidence>
<dbReference type="EMBL" id="JAENHL010000008">
    <property type="protein sequence ID" value="MBK1870219.1"/>
    <property type="molecule type" value="Genomic_DNA"/>
</dbReference>
<protein>
    <submittedName>
        <fullName evidence="1">Agmatinase</fullName>
        <ecNumber evidence="1">3.5.3.11</ecNumber>
    </submittedName>
</protein>
<dbReference type="Proteomes" id="UP000616151">
    <property type="component" value="Unassembled WGS sequence"/>
</dbReference>
<organism evidence="1 2">
    <name type="scientific">Taklimakanibacter albus</name>
    <dbReference type="NCBI Taxonomy" id="2800327"/>
    <lineage>
        <taxon>Bacteria</taxon>
        <taxon>Pseudomonadati</taxon>
        <taxon>Pseudomonadota</taxon>
        <taxon>Alphaproteobacteria</taxon>
        <taxon>Hyphomicrobiales</taxon>
        <taxon>Aestuariivirgaceae</taxon>
        <taxon>Taklimakanibacter</taxon>
    </lineage>
</organism>